<sequence length="278" mass="30942">MGRDSALIALFIALTLGLISCAPPPEPRLAIKTLVVENKETQGIVVKLRWSLDKEKFTGKDRYRFPECGFTLYRKEEDSAQPSSTVFKPLGTFSLPQSKSELISRLQQIKDEAIKYRLLSPEGLKEEGNHLWQAIEVSQTGKQHPFPAEPMDLLTLAAINPDMAQVLGLLYVDTAVARGKKYTYKLVGAWDQTPGGGISCKSGPANEVVTDPPVETTPEGPLNTPLWVDIKKDTPLKQLRYITFDKPEQQVTVFWDKPTGTKQKPPSFVPEGPVVRLR</sequence>
<evidence type="ECO:0000313" key="2">
    <source>
        <dbReference type="EMBL" id="ADE13487.1"/>
    </source>
</evidence>
<name>D5BUT7_NITHN</name>
<feature type="region of interest" description="Disordered" evidence="1">
    <location>
        <begin position="257"/>
        <end position="278"/>
    </location>
</feature>
<proteinExistence type="predicted"/>
<dbReference type="HOGENOM" id="CLU_1000506_0_0_6"/>
<protein>
    <recommendedName>
        <fullName evidence="4">Lipoprotein</fullName>
    </recommendedName>
</protein>
<dbReference type="AlphaFoldDB" id="D5BUT7"/>
<accession>D5BUT7</accession>
<organism evidence="2 3">
    <name type="scientific">Nitrosococcus halophilus (strain Nc4)</name>
    <dbReference type="NCBI Taxonomy" id="472759"/>
    <lineage>
        <taxon>Bacteria</taxon>
        <taxon>Pseudomonadati</taxon>
        <taxon>Pseudomonadota</taxon>
        <taxon>Gammaproteobacteria</taxon>
        <taxon>Chromatiales</taxon>
        <taxon>Chromatiaceae</taxon>
        <taxon>Nitrosococcus</taxon>
    </lineage>
</organism>
<evidence type="ECO:0000313" key="3">
    <source>
        <dbReference type="Proteomes" id="UP000001844"/>
    </source>
</evidence>
<dbReference type="KEGG" id="nhl:Nhal_0288"/>
<evidence type="ECO:0008006" key="4">
    <source>
        <dbReference type="Google" id="ProtNLM"/>
    </source>
</evidence>
<dbReference type="STRING" id="472759.Nhal_0288"/>
<gene>
    <name evidence="2" type="ordered locus">Nhal_0288</name>
</gene>
<dbReference type="PROSITE" id="PS51257">
    <property type="entry name" value="PROKAR_LIPOPROTEIN"/>
    <property type="match status" value="1"/>
</dbReference>
<keyword evidence="3" id="KW-1185">Reference proteome</keyword>
<reference evidence="3" key="1">
    <citation type="submission" date="2010-04" db="EMBL/GenBank/DDBJ databases">
        <title>Complete genome sequence of Nitrosococcus halophilus Nc4, a salt-adapted, aerobic obligate ammonia-oxidizing sulfur purple bacterium.</title>
        <authorList>
            <consortium name="US DOE Joint Genome Institute"/>
            <person name="Campbell M.A."/>
            <person name="Malfatti S.A."/>
            <person name="Chain P.S.G."/>
            <person name="Heidelberg J.F."/>
            <person name="Ward B.B."/>
            <person name="Klotz M.G."/>
        </authorList>
    </citation>
    <scope>NUCLEOTIDE SEQUENCE [LARGE SCALE GENOMIC DNA]</scope>
    <source>
        <strain evidence="3">Nc4</strain>
    </source>
</reference>
<evidence type="ECO:0000256" key="1">
    <source>
        <dbReference type="SAM" id="MobiDB-lite"/>
    </source>
</evidence>
<dbReference type="Proteomes" id="UP000001844">
    <property type="component" value="Chromosome"/>
</dbReference>
<dbReference type="EMBL" id="CP001798">
    <property type="protein sequence ID" value="ADE13487.1"/>
    <property type="molecule type" value="Genomic_DNA"/>
</dbReference>